<organism evidence="2 3">
    <name type="scientific">Triticum urartu</name>
    <name type="common">Red wild einkorn</name>
    <name type="synonym">Crithodium urartu</name>
    <dbReference type="NCBI Taxonomy" id="4572"/>
    <lineage>
        <taxon>Eukaryota</taxon>
        <taxon>Viridiplantae</taxon>
        <taxon>Streptophyta</taxon>
        <taxon>Embryophyta</taxon>
        <taxon>Tracheophyta</taxon>
        <taxon>Spermatophyta</taxon>
        <taxon>Magnoliopsida</taxon>
        <taxon>Liliopsida</taxon>
        <taxon>Poales</taxon>
        <taxon>Poaceae</taxon>
        <taxon>BOP clade</taxon>
        <taxon>Pooideae</taxon>
        <taxon>Triticodae</taxon>
        <taxon>Triticeae</taxon>
        <taxon>Triticinae</taxon>
        <taxon>Triticum</taxon>
    </lineage>
</organism>
<feature type="chain" id="PRO_5035924977" description="Protein kinase domain-containing protein" evidence="1">
    <location>
        <begin position="23"/>
        <end position="106"/>
    </location>
</feature>
<reference evidence="2" key="3">
    <citation type="submission" date="2022-06" db="UniProtKB">
        <authorList>
            <consortium name="EnsemblPlants"/>
        </authorList>
    </citation>
    <scope>IDENTIFICATION</scope>
</reference>
<dbReference type="Proteomes" id="UP000015106">
    <property type="component" value="Chromosome 2"/>
</dbReference>
<proteinExistence type="predicted"/>
<keyword evidence="1" id="KW-0732">Signal</keyword>
<evidence type="ECO:0000313" key="3">
    <source>
        <dbReference type="Proteomes" id="UP000015106"/>
    </source>
</evidence>
<dbReference type="AlphaFoldDB" id="A0A8R7THC1"/>
<evidence type="ECO:0008006" key="4">
    <source>
        <dbReference type="Google" id="ProtNLM"/>
    </source>
</evidence>
<dbReference type="InterPro" id="IPR011009">
    <property type="entry name" value="Kinase-like_dom_sf"/>
</dbReference>
<dbReference type="Gramene" id="TuG1812G0200002717.01.T01">
    <property type="protein sequence ID" value="TuG1812G0200002717.01.T01.cds414367"/>
    <property type="gene ID" value="TuG1812G0200002717.01"/>
</dbReference>
<gene>
    <name evidence="2" type="primary">LOC125537215</name>
</gene>
<dbReference type="EnsemblPlants" id="TuG1812G0200002717.01.T01">
    <property type="protein sequence ID" value="TuG1812G0200002717.01.T01.cds414367"/>
    <property type="gene ID" value="TuG1812G0200002717.01"/>
</dbReference>
<evidence type="ECO:0000256" key="1">
    <source>
        <dbReference type="SAM" id="SignalP"/>
    </source>
</evidence>
<reference evidence="3" key="1">
    <citation type="journal article" date="2013" name="Nature">
        <title>Draft genome of the wheat A-genome progenitor Triticum urartu.</title>
        <authorList>
            <person name="Ling H.Q."/>
            <person name="Zhao S."/>
            <person name="Liu D."/>
            <person name="Wang J."/>
            <person name="Sun H."/>
            <person name="Zhang C."/>
            <person name="Fan H."/>
            <person name="Li D."/>
            <person name="Dong L."/>
            <person name="Tao Y."/>
            <person name="Gao C."/>
            <person name="Wu H."/>
            <person name="Li Y."/>
            <person name="Cui Y."/>
            <person name="Guo X."/>
            <person name="Zheng S."/>
            <person name="Wang B."/>
            <person name="Yu K."/>
            <person name="Liang Q."/>
            <person name="Yang W."/>
            <person name="Lou X."/>
            <person name="Chen J."/>
            <person name="Feng M."/>
            <person name="Jian J."/>
            <person name="Zhang X."/>
            <person name="Luo G."/>
            <person name="Jiang Y."/>
            <person name="Liu J."/>
            <person name="Wang Z."/>
            <person name="Sha Y."/>
            <person name="Zhang B."/>
            <person name="Wu H."/>
            <person name="Tang D."/>
            <person name="Shen Q."/>
            <person name="Xue P."/>
            <person name="Zou S."/>
            <person name="Wang X."/>
            <person name="Liu X."/>
            <person name="Wang F."/>
            <person name="Yang Y."/>
            <person name="An X."/>
            <person name="Dong Z."/>
            <person name="Zhang K."/>
            <person name="Zhang X."/>
            <person name="Luo M.C."/>
            <person name="Dvorak J."/>
            <person name="Tong Y."/>
            <person name="Wang J."/>
            <person name="Yang H."/>
            <person name="Li Z."/>
            <person name="Wang D."/>
            <person name="Zhang A."/>
            <person name="Wang J."/>
        </authorList>
    </citation>
    <scope>NUCLEOTIDE SEQUENCE</scope>
    <source>
        <strain evidence="3">cv. G1812</strain>
    </source>
</reference>
<name>A0A8R7THC1_TRIUA</name>
<sequence>MICFFLPISLTILFCLLYLVASSSSCFFPLCQSCSVTLFMLLRCPNKSFVWADNFLLTTNRKKLKLTDLGLAREETITEMMTTETGTYRYGHRGYKSLFSTLDSQY</sequence>
<dbReference type="SUPFAM" id="SSF56112">
    <property type="entry name" value="Protein kinase-like (PK-like)"/>
    <property type="match status" value="1"/>
</dbReference>
<protein>
    <recommendedName>
        <fullName evidence="4">Protein kinase domain-containing protein</fullName>
    </recommendedName>
</protein>
<evidence type="ECO:0000313" key="2">
    <source>
        <dbReference type="EnsemblPlants" id="TuG1812G0200002717.01.T01.cds414367"/>
    </source>
</evidence>
<keyword evidence="3" id="KW-1185">Reference proteome</keyword>
<accession>A0A8R7THC1</accession>
<feature type="signal peptide" evidence="1">
    <location>
        <begin position="1"/>
        <end position="22"/>
    </location>
</feature>
<reference evidence="2" key="2">
    <citation type="submission" date="2018-03" db="EMBL/GenBank/DDBJ databases">
        <title>The Triticum urartu genome reveals the dynamic nature of wheat genome evolution.</title>
        <authorList>
            <person name="Ling H."/>
            <person name="Ma B."/>
            <person name="Shi X."/>
            <person name="Liu H."/>
            <person name="Dong L."/>
            <person name="Sun H."/>
            <person name="Cao Y."/>
            <person name="Gao Q."/>
            <person name="Zheng S."/>
            <person name="Li Y."/>
            <person name="Yu Y."/>
            <person name="Du H."/>
            <person name="Qi M."/>
            <person name="Li Y."/>
            <person name="Yu H."/>
            <person name="Cui Y."/>
            <person name="Wang N."/>
            <person name="Chen C."/>
            <person name="Wu H."/>
            <person name="Zhao Y."/>
            <person name="Zhang J."/>
            <person name="Li Y."/>
            <person name="Zhou W."/>
            <person name="Zhang B."/>
            <person name="Hu W."/>
            <person name="Eijk M."/>
            <person name="Tang J."/>
            <person name="Witsenboer H."/>
            <person name="Zhao S."/>
            <person name="Li Z."/>
            <person name="Zhang A."/>
            <person name="Wang D."/>
            <person name="Liang C."/>
        </authorList>
    </citation>
    <scope>NUCLEOTIDE SEQUENCE [LARGE SCALE GENOMIC DNA]</scope>
    <source>
        <strain evidence="2">cv. G1812</strain>
    </source>
</reference>